<dbReference type="Pfam" id="PF00144">
    <property type="entry name" value="Beta-lactamase"/>
    <property type="match status" value="1"/>
</dbReference>
<evidence type="ECO:0000259" key="1">
    <source>
        <dbReference type="Pfam" id="PF00144"/>
    </source>
</evidence>
<feature type="domain" description="Beta-lactamase-related" evidence="1">
    <location>
        <begin position="45"/>
        <end position="394"/>
    </location>
</feature>
<dbReference type="PANTHER" id="PTHR43319:SF1">
    <property type="entry name" value="BETA-LACTAMASE-RELATED DOMAIN-CONTAINING PROTEIN"/>
    <property type="match status" value="1"/>
</dbReference>
<name>A0A3P8AGD6_HELPZ</name>
<dbReference type="EMBL" id="UZAH01025415">
    <property type="protein sequence ID" value="VDO63438.1"/>
    <property type="molecule type" value="Genomic_DNA"/>
</dbReference>
<proteinExistence type="predicted"/>
<evidence type="ECO:0000313" key="4">
    <source>
        <dbReference type="WBParaSite" id="HPBE_0000511201-mRNA-1"/>
    </source>
</evidence>
<sequence>MVQAQSTVDGRILDQRFKGIEDVFRLSSIHFRSLALEGPLRAFRENFAMGLESAGACFAVYHNGHLVVDLWGGVQNRDTGQPWTEHTMTVMFSTTKSIASTILAMVMDQEGVPYSRKVSEFWPEFGKNGKQDVTIMNVVLHQAGLPYTDQVVTKEDVADWRRMSTYFENATPVWTPGTETGYHALTFGFLLDQIVRRIDSSHRGLNDILKAIIDKHEIADLSIGLRHPGDNDRVAALQYPGDLQMEAEARRDPEVLRRWNAGDNEHHKRLYDTWPWITTDEYNAFENRLLPMPSNMGIGNARSLAHFHSLIAERKAFSEAFYKHFEQPLLVNNFDCVIGYEESKGCGFQFTTNSKGQWIFGHSGFGGQNVRVDIHNGLSYAYMCNGLKISDADHVEPWRRLVDKLYSLV</sequence>
<dbReference type="AlphaFoldDB" id="A0A3P8AGD6"/>
<dbReference type="InterPro" id="IPR001466">
    <property type="entry name" value="Beta-lactam-related"/>
</dbReference>
<gene>
    <name evidence="2" type="ORF">HPBE_LOCUS5113</name>
</gene>
<reference evidence="2 3" key="1">
    <citation type="submission" date="2018-11" db="EMBL/GenBank/DDBJ databases">
        <authorList>
            <consortium name="Pathogen Informatics"/>
        </authorList>
    </citation>
    <scope>NUCLEOTIDE SEQUENCE [LARGE SCALE GENOMIC DNA]</scope>
</reference>
<protein>
    <submittedName>
        <fullName evidence="4">Beta-lactamase domain-containing protein</fullName>
    </submittedName>
</protein>
<dbReference type="Gene3D" id="3.40.710.10">
    <property type="entry name" value="DD-peptidase/beta-lactamase superfamily"/>
    <property type="match status" value="1"/>
</dbReference>
<accession>A0A3P8AGD6</accession>
<keyword evidence="3" id="KW-1185">Reference proteome</keyword>
<dbReference type="SUPFAM" id="SSF56601">
    <property type="entry name" value="beta-lactamase/transpeptidase-like"/>
    <property type="match status" value="1"/>
</dbReference>
<dbReference type="InterPro" id="IPR012338">
    <property type="entry name" value="Beta-lactam/transpept-like"/>
</dbReference>
<reference evidence="4" key="2">
    <citation type="submission" date="2019-09" db="UniProtKB">
        <authorList>
            <consortium name="WormBaseParasite"/>
        </authorList>
    </citation>
    <scope>IDENTIFICATION</scope>
</reference>
<dbReference type="PANTHER" id="PTHR43319">
    <property type="entry name" value="BETA-LACTAMASE-RELATED"/>
    <property type="match status" value="1"/>
</dbReference>
<dbReference type="WBParaSite" id="HPBE_0000511201-mRNA-1">
    <property type="protein sequence ID" value="HPBE_0000511201-mRNA-1"/>
    <property type="gene ID" value="HPBE_0000511201"/>
</dbReference>
<organism evidence="2">
    <name type="scientific">Heligmosomoides polygyrus</name>
    <name type="common">Parasitic roundworm</name>
    <dbReference type="NCBI Taxonomy" id="6339"/>
    <lineage>
        <taxon>Eukaryota</taxon>
        <taxon>Metazoa</taxon>
        <taxon>Ecdysozoa</taxon>
        <taxon>Nematoda</taxon>
        <taxon>Chromadorea</taxon>
        <taxon>Rhabditida</taxon>
        <taxon>Rhabditina</taxon>
        <taxon>Rhabditomorpha</taxon>
        <taxon>Strongyloidea</taxon>
        <taxon>Heligmosomidae</taxon>
        <taxon>Heligmosomoides</taxon>
    </lineage>
</organism>
<dbReference type="Proteomes" id="UP000050761">
    <property type="component" value="Unassembled WGS sequence"/>
</dbReference>
<dbReference type="InterPro" id="IPR052907">
    <property type="entry name" value="Beta-lactamase/esterase"/>
</dbReference>
<evidence type="ECO:0000313" key="3">
    <source>
        <dbReference type="Proteomes" id="UP000050761"/>
    </source>
</evidence>
<evidence type="ECO:0000313" key="2">
    <source>
        <dbReference type="EMBL" id="VDO63438.1"/>
    </source>
</evidence>
<dbReference type="OrthoDB" id="5946976at2759"/>